<protein>
    <submittedName>
        <fullName evidence="1">Uncharacterized protein</fullName>
    </submittedName>
</protein>
<accession>A0A3G4ZMI0</accession>
<sequence length="159" mass="17892">MYDELNLKKGVYDAYQVDDNLLIVSDKSEKVNKSVVNWKWKYSGITVGVDTGTFGFFSKTLVEEINEIIPPAIKTKKFKSLPYIDFPKENYFFVNTNMLYNPRSRVPVEKMLPNDLVGVNYGVIGSTNVGDGGFDCYVIGRDKAILIGGITAETIDREL</sequence>
<dbReference type="EMBL" id="MK071979">
    <property type="protein sequence ID" value="AYV75251.1"/>
    <property type="molecule type" value="Genomic_DNA"/>
</dbReference>
<evidence type="ECO:0000313" key="1">
    <source>
        <dbReference type="EMBL" id="AYV75251.1"/>
    </source>
</evidence>
<organism evidence="1">
    <name type="scientific">Terrestrivirus sp</name>
    <dbReference type="NCBI Taxonomy" id="2487775"/>
    <lineage>
        <taxon>Viruses</taxon>
        <taxon>Varidnaviria</taxon>
        <taxon>Bamfordvirae</taxon>
        <taxon>Nucleocytoviricota</taxon>
        <taxon>Megaviricetes</taxon>
        <taxon>Imitervirales</taxon>
        <taxon>Mimiviridae</taxon>
        <taxon>Klosneuvirinae</taxon>
    </lineage>
</organism>
<name>A0A3G4ZMI0_9VIRU</name>
<gene>
    <name evidence="1" type="ORF">Terrestrivirus1_125</name>
</gene>
<proteinExistence type="predicted"/>
<reference evidence="1" key="1">
    <citation type="submission" date="2018-10" db="EMBL/GenBank/DDBJ databases">
        <title>Hidden diversity of soil giant viruses.</title>
        <authorList>
            <person name="Schulz F."/>
            <person name="Alteio L."/>
            <person name="Goudeau D."/>
            <person name="Ryan E.M."/>
            <person name="Malmstrom R.R."/>
            <person name="Blanchard J."/>
            <person name="Woyke T."/>
        </authorList>
    </citation>
    <scope>NUCLEOTIDE SEQUENCE</scope>
    <source>
        <strain evidence="1">TEV1</strain>
    </source>
</reference>